<keyword evidence="1" id="KW-0472">Membrane</keyword>
<feature type="transmembrane region" description="Helical" evidence="1">
    <location>
        <begin position="61"/>
        <end position="81"/>
    </location>
</feature>
<feature type="transmembrane region" description="Helical" evidence="1">
    <location>
        <begin position="87"/>
        <end position="106"/>
    </location>
</feature>
<keyword evidence="1" id="KW-0812">Transmembrane</keyword>
<proteinExistence type="predicted"/>
<organism evidence="2 3">
    <name type="scientific">Glossina brevipalpis</name>
    <dbReference type="NCBI Taxonomy" id="37001"/>
    <lineage>
        <taxon>Eukaryota</taxon>
        <taxon>Metazoa</taxon>
        <taxon>Ecdysozoa</taxon>
        <taxon>Arthropoda</taxon>
        <taxon>Hexapoda</taxon>
        <taxon>Insecta</taxon>
        <taxon>Pterygota</taxon>
        <taxon>Neoptera</taxon>
        <taxon>Endopterygota</taxon>
        <taxon>Diptera</taxon>
        <taxon>Brachycera</taxon>
        <taxon>Muscomorpha</taxon>
        <taxon>Hippoboscoidea</taxon>
        <taxon>Glossinidae</taxon>
        <taxon>Glossina</taxon>
    </lineage>
</organism>
<evidence type="ECO:0000313" key="3">
    <source>
        <dbReference type="Proteomes" id="UP000091820"/>
    </source>
</evidence>
<reference evidence="2" key="2">
    <citation type="submission" date="2020-05" db="UniProtKB">
        <authorList>
            <consortium name="EnsemblMetazoa"/>
        </authorList>
    </citation>
    <scope>IDENTIFICATION</scope>
    <source>
        <strain evidence="2">IAEA</strain>
    </source>
</reference>
<dbReference type="AlphaFoldDB" id="A0A1A9WN47"/>
<dbReference type="Proteomes" id="UP000091820">
    <property type="component" value="Unassembled WGS sequence"/>
</dbReference>
<protein>
    <submittedName>
        <fullName evidence="2">Uncharacterized protein</fullName>
    </submittedName>
</protein>
<sequence>MYVCTYTYVYASTMMIMTIMKMYRTSTNTNRPVAVGHLNVIAPNRRICSKKMGQGLQGIQFSYFHISSISSILSVNVTLFFTSSALAKRPVLLMTVVVIVVVIIIIENQLHGSHINQDLLKSAINVQRLKSKRIDY</sequence>
<feature type="transmembrane region" description="Helical" evidence="1">
    <location>
        <begin position="6"/>
        <end position="23"/>
    </location>
</feature>
<name>A0A1A9WN47_9MUSC</name>
<dbReference type="VEuPathDB" id="VectorBase:GBRI025706"/>
<keyword evidence="1" id="KW-1133">Transmembrane helix</keyword>
<accession>A0A1A9WN47</accession>
<keyword evidence="3" id="KW-1185">Reference proteome</keyword>
<evidence type="ECO:0000256" key="1">
    <source>
        <dbReference type="SAM" id="Phobius"/>
    </source>
</evidence>
<evidence type="ECO:0000313" key="2">
    <source>
        <dbReference type="EnsemblMetazoa" id="GBRI025706-PA"/>
    </source>
</evidence>
<dbReference type="EnsemblMetazoa" id="GBRI025706-RA">
    <property type="protein sequence ID" value="GBRI025706-PA"/>
    <property type="gene ID" value="GBRI025706"/>
</dbReference>
<reference evidence="3" key="1">
    <citation type="submission" date="2014-03" db="EMBL/GenBank/DDBJ databases">
        <authorList>
            <person name="Aksoy S."/>
            <person name="Warren W."/>
            <person name="Wilson R.K."/>
        </authorList>
    </citation>
    <scope>NUCLEOTIDE SEQUENCE [LARGE SCALE GENOMIC DNA]</scope>
    <source>
        <strain evidence="3">IAEA</strain>
    </source>
</reference>